<evidence type="ECO:0000259" key="1">
    <source>
        <dbReference type="Pfam" id="PF13480"/>
    </source>
</evidence>
<protein>
    <submittedName>
        <fullName evidence="2">GNAT family N-acetyltransferase</fullName>
    </submittedName>
</protein>
<dbReference type="EMBL" id="VHIQ01000003">
    <property type="protein sequence ID" value="TPV34050.1"/>
    <property type="molecule type" value="Genomic_DNA"/>
</dbReference>
<evidence type="ECO:0000313" key="2">
    <source>
        <dbReference type="EMBL" id="TPV34050.1"/>
    </source>
</evidence>
<accession>A0A506PPF3</accession>
<dbReference type="Proteomes" id="UP000317332">
    <property type="component" value="Unassembled WGS sequence"/>
</dbReference>
<keyword evidence="2" id="KW-0808">Transferase</keyword>
<dbReference type="AlphaFoldDB" id="A0A506PPF3"/>
<feature type="domain" description="BioF2-like acetyltransferase" evidence="1">
    <location>
        <begin position="158"/>
        <end position="275"/>
    </location>
</feature>
<comment type="caution">
    <text evidence="2">The sequence shown here is derived from an EMBL/GenBank/DDBJ whole genome shotgun (WGS) entry which is preliminary data.</text>
</comment>
<evidence type="ECO:0000313" key="3">
    <source>
        <dbReference type="Proteomes" id="UP000317332"/>
    </source>
</evidence>
<dbReference type="InterPro" id="IPR016181">
    <property type="entry name" value="Acyl_CoA_acyltransferase"/>
</dbReference>
<dbReference type="Pfam" id="PF13480">
    <property type="entry name" value="Acetyltransf_6"/>
    <property type="match status" value="1"/>
</dbReference>
<dbReference type="SUPFAM" id="SSF55729">
    <property type="entry name" value="Acyl-CoA N-acyltransferases (Nat)"/>
    <property type="match status" value="1"/>
</dbReference>
<dbReference type="OrthoDB" id="1422531at2"/>
<sequence length="414" mass="49240">MIQHNPFTSSLFISVWCKNFNINTTTYNFKPINGLHFFKSKGELFINTGKNLTKGITYEITETIGNNFKNQVCLIYDVPTYAQAKTTKIPKNLVIKKIKQYPGFLIHLNQYTGIENYLKKTFSKNSIQKLIRYNKRLQTCFDIDEKMLIGNSVEKTEYDTVFNHFHKLLNKRFEDKQITNNNLNPEEWRFYQAVVYPLILENKAALHVIYNNDVPISVRLLYFSEHIIFDAITVFDIDYTKFHIGKISILKMLEWSFNSKYEIFDFSKGYFDYKESWSDLKYDFEYHIFYNTKSLKASLLANTIALTFKTKQYLRDKKFNEKLHKITFALKRGSKNNPIKVEILPHNKEEINKYDLQEIELTDDILYLKKYIVDFQFLNSEHQKNIKLYQIANQNNTLYLIKGKHNYQLLSVSH</sequence>
<name>A0A506PPF3_9FLAO</name>
<keyword evidence="3" id="KW-1185">Reference proteome</keyword>
<organism evidence="2 3">
    <name type="scientific">Paucihalobacter ruber</name>
    <dbReference type="NCBI Taxonomy" id="2567861"/>
    <lineage>
        <taxon>Bacteria</taxon>
        <taxon>Pseudomonadati</taxon>
        <taxon>Bacteroidota</taxon>
        <taxon>Flavobacteriia</taxon>
        <taxon>Flavobacteriales</taxon>
        <taxon>Flavobacteriaceae</taxon>
        <taxon>Paucihalobacter</taxon>
    </lineage>
</organism>
<dbReference type="InterPro" id="IPR038740">
    <property type="entry name" value="BioF2-like_GNAT_dom"/>
</dbReference>
<reference evidence="2 3" key="1">
    <citation type="submission" date="2019-06" db="EMBL/GenBank/DDBJ databases">
        <title>Flavobacteriaceae Paucihalobacterium erythroidium CWB-1, complete genome.</title>
        <authorList>
            <person name="Wu S."/>
        </authorList>
    </citation>
    <scope>NUCLEOTIDE SEQUENCE [LARGE SCALE GENOMIC DNA]</scope>
    <source>
        <strain evidence="2 3">CWB-1</strain>
    </source>
</reference>
<dbReference type="GO" id="GO:0016740">
    <property type="term" value="F:transferase activity"/>
    <property type="evidence" value="ECO:0007669"/>
    <property type="project" value="UniProtKB-KW"/>
</dbReference>
<proteinExistence type="predicted"/>
<gene>
    <name evidence="2" type="ORF">FJ651_07780</name>
</gene>
<dbReference type="RefSeq" id="WP_140989947.1">
    <property type="nucleotide sequence ID" value="NZ_VHIQ01000003.1"/>
</dbReference>